<dbReference type="SUPFAM" id="SSF103473">
    <property type="entry name" value="MFS general substrate transporter"/>
    <property type="match status" value="1"/>
</dbReference>
<proteinExistence type="predicted"/>
<evidence type="ECO:0000313" key="2">
    <source>
        <dbReference type="EMBL" id="NYD33783.1"/>
    </source>
</evidence>
<name>A0A852RFA8_9ACTN</name>
<keyword evidence="3" id="KW-1185">Reference proteome</keyword>
<gene>
    <name evidence="2" type="ORF">BJ958_005329</name>
</gene>
<keyword evidence="1" id="KW-1133">Transmembrane helix</keyword>
<feature type="transmembrane region" description="Helical" evidence="1">
    <location>
        <begin position="67"/>
        <end position="88"/>
    </location>
</feature>
<feature type="transmembrane region" description="Helical" evidence="1">
    <location>
        <begin position="137"/>
        <end position="157"/>
    </location>
</feature>
<accession>A0A852RFA8</accession>
<dbReference type="InterPro" id="IPR036259">
    <property type="entry name" value="MFS_trans_sf"/>
</dbReference>
<feature type="transmembrane region" description="Helical" evidence="1">
    <location>
        <begin position="100"/>
        <end position="125"/>
    </location>
</feature>
<evidence type="ECO:0000256" key="1">
    <source>
        <dbReference type="SAM" id="Phobius"/>
    </source>
</evidence>
<feature type="transmembrane region" description="Helical" evidence="1">
    <location>
        <begin position="169"/>
        <end position="190"/>
    </location>
</feature>
<comment type="caution">
    <text evidence="2">The sequence shown here is derived from an EMBL/GenBank/DDBJ whole genome shotgun (WGS) entry which is preliminary data.</text>
</comment>
<dbReference type="AlphaFoldDB" id="A0A852RFA8"/>
<dbReference type="Proteomes" id="UP000582231">
    <property type="component" value="Unassembled WGS sequence"/>
</dbReference>
<dbReference type="EMBL" id="JACCBF010000001">
    <property type="protein sequence ID" value="NYD33783.1"/>
    <property type="molecule type" value="Genomic_DNA"/>
</dbReference>
<keyword evidence="1" id="KW-0812">Transmembrane</keyword>
<protein>
    <submittedName>
        <fullName evidence="2">Uncharacterized protein</fullName>
    </submittedName>
</protein>
<evidence type="ECO:0000313" key="3">
    <source>
        <dbReference type="Proteomes" id="UP000582231"/>
    </source>
</evidence>
<organism evidence="2 3">
    <name type="scientific">Nocardioides kongjuensis</name>
    <dbReference type="NCBI Taxonomy" id="349522"/>
    <lineage>
        <taxon>Bacteria</taxon>
        <taxon>Bacillati</taxon>
        <taxon>Actinomycetota</taxon>
        <taxon>Actinomycetes</taxon>
        <taxon>Propionibacteriales</taxon>
        <taxon>Nocardioidaceae</taxon>
        <taxon>Nocardioides</taxon>
    </lineage>
</organism>
<reference evidence="2 3" key="1">
    <citation type="submission" date="2020-07" db="EMBL/GenBank/DDBJ databases">
        <title>Sequencing the genomes of 1000 actinobacteria strains.</title>
        <authorList>
            <person name="Klenk H.-P."/>
        </authorList>
    </citation>
    <scope>NUCLEOTIDE SEQUENCE [LARGE SCALE GENOMIC DNA]</scope>
    <source>
        <strain evidence="2 3">DSM 19082</strain>
    </source>
</reference>
<keyword evidence="1" id="KW-0472">Membrane</keyword>
<feature type="transmembrane region" description="Helical" evidence="1">
    <location>
        <begin position="7"/>
        <end position="28"/>
    </location>
</feature>
<sequence>MKDLRRLVIVVVIGSFSLAALLGILALLSGEFGDDQARVLLTTVIVGVESTVVLCLLALAGHPWVPVSWFGAAASVVATGAALALTWGDNAWDDGRWEDLLRLFGTSAILAGTSAQLALLIALVLRPGREPGGLAALLGLTGLAGALVAILAIGPIVSASEPDDGYWQLLGVLAILDVLGSVVLVALGAFGRVRERIETPASAVSEVRLSAAQQQRIEQWAREHRTTPTDVVQRALDSYLRRS</sequence>
<feature type="transmembrane region" description="Helical" evidence="1">
    <location>
        <begin position="40"/>
        <end position="60"/>
    </location>
</feature>
<dbReference type="RefSeq" id="WP_179729779.1">
    <property type="nucleotide sequence ID" value="NZ_BAABEF010000001.1"/>
</dbReference>